<dbReference type="OMA" id="KCINDNA"/>
<dbReference type="SUPFAM" id="SSF53098">
    <property type="entry name" value="Ribonuclease H-like"/>
    <property type="match status" value="1"/>
</dbReference>
<dbReference type="eggNOG" id="KOG0017">
    <property type="taxonomic scope" value="Eukaryota"/>
</dbReference>
<dbReference type="InterPro" id="IPR056924">
    <property type="entry name" value="SH3_Tf2-1"/>
</dbReference>
<dbReference type="GO" id="GO:0003676">
    <property type="term" value="F:nucleic acid binding"/>
    <property type="evidence" value="ECO:0007669"/>
    <property type="project" value="InterPro"/>
</dbReference>
<dbReference type="HOGENOM" id="CLU_1039567_0_0_1"/>
<dbReference type="PANTHER" id="PTHR35046">
    <property type="entry name" value="ZINC KNUCKLE (CCHC-TYPE) FAMILY PROTEIN"/>
    <property type="match status" value="1"/>
</dbReference>
<dbReference type="Pfam" id="PF24626">
    <property type="entry name" value="SH3_Tf2-1"/>
    <property type="match status" value="1"/>
</dbReference>
<accession>A0A0D3CGC0</accession>
<reference evidence="2 3" key="1">
    <citation type="journal article" date="2014" name="Genome Biol.">
        <title>Transcriptome and methylome profiling reveals relics of genome dominance in the mesopolyploid Brassica oleracea.</title>
        <authorList>
            <person name="Parkin I.A."/>
            <person name="Koh C."/>
            <person name="Tang H."/>
            <person name="Robinson S.J."/>
            <person name="Kagale S."/>
            <person name="Clarke W.E."/>
            <person name="Town C.D."/>
            <person name="Nixon J."/>
            <person name="Krishnakumar V."/>
            <person name="Bidwell S.L."/>
            <person name="Denoeud F."/>
            <person name="Belcram H."/>
            <person name="Links M.G."/>
            <person name="Just J."/>
            <person name="Clarke C."/>
            <person name="Bender T."/>
            <person name="Huebert T."/>
            <person name="Mason A.S."/>
            <person name="Pires J.C."/>
            <person name="Barker G."/>
            <person name="Moore J."/>
            <person name="Walley P.G."/>
            <person name="Manoli S."/>
            <person name="Batley J."/>
            <person name="Edwards D."/>
            <person name="Nelson M.N."/>
            <person name="Wang X."/>
            <person name="Paterson A.H."/>
            <person name="King G."/>
            <person name="Bancroft I."/>
            <person name="Chalhoub B."/>
            <person name="Sharpe A.G."/>
        </authorList>
    </citation>
    <scope>NUCLEOTIDE SEQUENCE</scope>
    <source>
        <strain evidence="2 3">cv. TO1000</strain>
    </source>
</reference>
<dbReference type="InterPro" id="IPR041588">
    <property type="entry name" value="Integrase_H2C2"/>
</dbReference>
<feature type="domain" description="Integrase catalytic" evidence="1">
    <location>
        <begin position="49"/>
        <end position="140"/>
    </location>
</feature>
<keyword evidence="3" id="KW-1185">Reference proteome</keyword>
<evidence type="ECO:0000313" key="3">
    <source>
        <dbReference type="Proteomes" id="UP000032141"/>
    </source>
</evidence>
<dbReference type="Gene3D" id="3.30.420.10">
    <property type="entry name" value="Ribonuclease H-like superfamily/Ribonuclease H"/>
    <property type="match status" value="1"/>
</dbReference>
<sequence>MGHFGVKKMHKVVYEHFYWSSLMKDVERICGRCVVCKKAKSKTKNQGLIVSDRDAKFLSYFWKALWSKLGTRLMFSTTCHPQTDGQTEVVNWALSALLRSLVKKNLKLWEECLPHVEFAYNHSLHSSSKFSPFKVVYSFNPLSPLDLLPLPLSERVSTDGKRKADTIKKLHETVCANIEAKTEVYTRKANRKKKKVIFEEGDHVWVHLRKERFPEERKSKLMPKVDGPFQIRKKIHDNAYQLDLQGKYDISSSFNISDLSPFLADNPN</sequence>
<dbReference type="InterPro" id="IPR001584">
    <property type="entry name" value="Integrase_cat-core"/>
</dbReference>
<dbReference type="Pfam" id="PF17921">
    <property type="entry name" value="Integrase_H2C2"/>
    <property type="match status" value="1"/>
</dbReference>
<evidence type="ECO:0000313" key="2">
    <source>
        <dbReference type="EnsemblPlants" id="Bo5g083920.1"/>
    </source>
</evidence>
<protein>
    <recommendedName>
        <fullName evidence="1">Integrase catalytic domain-containing protein</fullName>
    </recommendedName>
</protein>
<organism evidence="2 3">
    <name type="scientific">Brassica oleracea var. oleracea</name>
    <dbReference type="NCBI Taxonomy" id="109376"/>
    <lineage>
        <taxon>Eukaryota</taxon>
        <taxon>Viridiplantae</taxon>
        <taxon>Streptophyta</taxon>
        <taxon>Embryophyta</taxon>
        <taxon>Tracheophyta</taxon>
        <taxon>Spermatophyta</taxon>
        <taxon>Magnoliopsida</taxon>
        <taxon>eudicotyledons</taxon>
        <taxon>Gunneridae</taxon>
        <taxon>Pentapetalae</taxon>
        <taxon>rosids</taxon>
        <taxon>malvids</taxon>
        <taxon>Brassicales</taxon>
        <taxon>Brassicaceae</taxon>
        <taxon>Brassiceae</taxon>
        <taxon>Brassica</taxon>
    </lineage>
</organism>
<dbReference type="GO" id="GO:0015074">
    <property type="term" value="P:DNA integration"/>
    <property type="evidence" value="ECO:0007669"/>
    <property type="project" value="InterPro"/>
</dbReference>
<evidence type="ECO:0000259" key="1">
    <source>
        <dbReference type="PROSITE" id="PS50994"/>
    </source>
</evidence>
<dbReference type="AlphaFoldDB" id="A0A0D3CGC0"/>
<dbReference type="STRING" id="109376.A0A0D3CGC0"/>
<dbReference type="Proteomes" id="UP000032141">
    <property type="component" value="Chromosome C5"/>
</dbReference>
<dbReference type="PANTHER" id="PTHR35046:SF9">
    <property type="entry name" value="RNA-DIRECTED DNA POLYMERASE"/>
    <property type="match status" value="1"/>
</dbReference>
<dbReference type="Gramene" id="Bo5g083920.1">
    <property type="protein sequence ID" value="Bo5g083920.1"/>
    <property type="gene ID" value="Bo5g083920"/>
</dbReference>
<dbReference type="InterPro" id="IPR036397">
    <property type="entry name" value="RNaseH_sf"/>
</dbReference>
<proteinExistence type="predicted"/>
<reference evidence="2" key="2">
    <citation type="submission" date="2015-03" db="UniProtKB">
        <authorList>
            <consortium name="EnsemblPlants"/>
        </authorList>
    </citation>
    <scope>IDENTIFICATION</scope>
</reference>
<dbReference type="PROSITE" id="PS50994">
    <property type="entry name" value="INTEGRASE"/>
    <property type="match status" value="1"/>
</dbReference>
<dbReference type="InterPro" id="IPR012337">
    <property type="entry name" value="RNaseH-like_sf"/>
</dbReference>
<dbReference type="EnsemblPlants" id="Bo5g083920.1">
    <property type="protein sequence ID" value="Bo5g083920.1"/>
    <property type="gene ID" value="Bo5g083920"/>
</dbReference>
<name>A0A0D3CGC0_BRAOL</name>